<comment type="caution">
    <text evidence="1">The sequence shown here is derived from an EMBL/GenBank/DDBJ whole genome shotgun (WGS) entry which is preliminary data.</text>
</comment>
<dbReference type="InterPro" id="IPR002347">
    <property type="entry name" value="SDR_fam"/>
</dbReference>
<accession>B1SYK0</accession>
<dbReference type="Gene3D" id="3.40.50.720">
    <property type="entry name" value="NAD(P)-binding Rossmann-like Domain"/>
    <property type="match status" value="1"/>
</dbReference>
<reference evidence="1 2" key="1">
    <citation type="submission" date="2008-03" db="EMBL/GenBank/DDBJ databases">
        <title>Sequencing of the draft genome and assembly of Burkholderia ambifaria MEX-5.</title>
        <authorList>
            <consortium name="US DOE Joint Genome Institute (JGI-PGF)"/>
            <person name="Copeland A."/>
            <person name="Lucas S."/>
            <person name="Lapidus A."/>
            <person name="Glavina del Rio T."/>
            <person name="Dalin E."/>
            <person name="Tice H."/>
            <person name="Bruce D."/>
            <person name="Goodwin L."/>
            <person name="Pitluck S."/>
            <person name="Larimer F."/>
            <person name="Land M.L."/>
            <person name="Hauser L."/>
            <person name="Tiedje J."/>
            <person name="Richardson P."/>
        </authorList>
    </citation>
    <scope>NUCLEOTIDE SEQUENCE [LARGE SCALE GENOMIC DNA]</scope>
    <source>
        <strain evidence="1 2">MEX-5</strain>
    </source>
</reference>
<dbReference type="EMBL" id="ABLK01000011">
    <property type="protein sequence ID" value="EDT43631.1"/>
    <property type="molecule type" value="Genomic_DNA"/>
</dbReference>
<evidence type="ECO:0000313" key="1">
    <source>
        <dbReference type="EMBL" id="EDT43631.1"/>
    </source>
</evidence>
<name>B1SYK0_9BURK</name>
<gene>
    <name evidence="1" type="ORF">BamMEX5DRAFT_0616</name>
</gene>
<dbReference type="Proteomes" id="UP000004814">
    <property type="component" value="Unassembled WGS sequence"/>
</dbReference>
<organism evidence="1 2">
    <name type="scientific">Burkholderia ambifaria MEX-5</name>
    <dbReference type="NCBI Taxonomy" id="396597"/>
    <lineage>
        <taxon>Bacteria</taxon>
        <taxon>Pseudomonadati</taxon>
        <taxon>Pseudomonadota</taxon>
        <taxon>Betaproteobacteria</taxon>
        <taxon>Burkholderiales</taxon>
        <taxon>Burkholderiaceae</taxon>
        <taxon>Burkholderia</taxon>
        <taxon>Burkholderia cepacia complex</taxon>
    </lineage>
</organism>
<dbReference type="AlphaFoldDB" id="B1SYK0"/>
<evidence type="ECO:0000313" key="2">
    <source>
        <dbReference type="Proteomes" id="UP000004814"/>
    </source>
</evidence>
<dbReference type="Pfam" id="PF00106">
    <property type="entry name" value="adh_short"/>
    <property type="match status" value="1"/>
</dbReference>
<protein>
    <recommendedName>
        <fullName evidence="3">Short-chain dehydrogenase/reductase SDR</fullName>
    </recommendedName>
</protein>
<dbReference type="SUPFAM" id="SSF51735">
    <property type="entry name" value="NAD(P)-binding Rossmann-fold domains"/>
    <property type="match status" value="1"/>
</dbReference>
<proteinExistence type="predicted"/>
<evidence type="ECO:0008006" key="3">
    <source>
        <dbReference type="Google" id="ProtNLM"/>
    </source>
</evidence>
<dbReference type="InterPro" id="IPR036291">
    <property type="entry name" value="NAD(P)-bd_dom_sf"/>
</dbReference>
<sequence>MSGPWSLDGKTVVVTGGTSGIGARTAWRFAEAGASIVADRTQYAVPKGSPLVTETSAGFRPGGLREMRLRQKRMVTAFGSV</sequence>